<feature type="compositionally biased region" description="Polar residues" evidence="1">
    <location>
        <begin position="50"/>
        <end position="63"/>
    </location>
</feature>
<reference evidence="2" key="1">
    <citation type="submission" date="2020-08" db="EMBL/GenBank/DDBJ databases">
        <title>Multicomponent nature underlies the extraordinary mechanical properties of spider dragline silk.</title>
        <authorList>
            <person name="Kono N."/>
            <person name="Nakamura H."/>
            <person name="Mori M."/>
            <person name="Yoshida Y."/>
            <person name="Ohtoshi R."/>
            <person name="Malay A.D."/>
            <person name="Moran D.A.P."/>
            <person name="Tomita M."/>
            <person name="Numata K."/>
            <person name="Arakawa K."/>
        </authorList>
    </citation>
    <scope>NUCLEOTIDE SEQUENCE</scope>
</reference>
<evidence type="ECO:0000313" key="3">
    <source>
        <dbReference type="Proteomes" id="UP000887013"/>
    </source>
</evidence>
<dbReference type="Proteomes" id="UP000887013">
    <property type="component" value="Unassembled WGS sequence"/>
</dbReference>
<comment type="caution">
    <text evidence="2">The sequence shown here is derived from an EMBL/GenBank/DDBJ whole genome shotgun (WGS) entry which is preliminary data.</text>
</comment>
<dbReference type="AlphaFoldDB" id="A0A8X6QIS4"/>
<organism evidence="2 3">
    <name type="scientific">Nephila pilipes</name>
    <name type="common">Giant wood spider</name>
    <name type="synonym">Nephila maculata</name>
    <dbReference type="NCBI Taxonomy" id="299642"/>
    <lineage>
        <taxon>Eukaryota</taxon>
        <taxon>Metazoa</taxon>
        <taxon>Ecdysozoa</taxon>
        <taxon>Arthropoda</taxon>
        <taxon>Chelicerata</taxon>
        <taxon>Arachnida</taxon>
        <taxon>Araneae</taxon>
        <taxon>Araneomorphae</taxon>
        <taxon>Entelegynae</taxon>
        <taxon>Araneoidea</taxon>
        <taxon>Nephilidae</taxon>
        <taxon>Nephila</taxon>
    </lineage>
</organism>
<evidence type="ECO:0000256" key="1">
    <source>
        <dbReference type="SAM" id="MobiDB-lite"/>
    </source>
</evidence>
<protein>
    <submittedName>
        <fullName evidence="2">Uncharacterized protein</fullName>
    </submittedName>
</protein>
<dbReference type="EMBL" id="BMAW01032859">
    <property type="protein sequence ID" value="GFU27491.1"/>
    <property type="molecule type" value="Genomic_DNA"/>
</dbReference>
<accession>A0A8X6QIS4</accession>
<sequence length="90" mass="9783">MMGKKQATIEGPARFFPPALVIVWGDAFSFPMLQVIDKVSAPMGASCPNWTRRMNGQGTSVNRSGMLPDDNKSLENTIDHTISATTMDPV</sequence>
<evidence type="ECO:0000313" key="2">
    <source>
        <dbReference type="EMBL" id="GFU27491.1"/>
    </source>
</evidence>
<proteinExistence type="predicted"/>
<keyword evidence="3" id="KW-1185">Reference proteome</keyword>
<gene>
    <name evidence="2" type="ORF">NPIL_30211</name>
</gene>
<name>A0A8X6QIS4_NEPPI</name>
<feature type="region of interest" description="Disordered" evidence="1">
    <location>
        <begin position="50"/>
        <end position="74"/>
    </location>
</feature>